<dbReference type="EMBL" id="CP049332">
    <property type="protein sequence ID" value="QIH43863.1"/>
    <property type="molecule type" value="Genomic_DNA"/>
</dbReference>
<dbReference type="Proteomes" id="UP000503003">
    <property type="component" value="Chromosome 2"/>
</dbReference>
<evidence type="ECO:0000313" key="1">
    <source>
        <dbReference type="EMBL" id="QIH43863.1"/>
    </source>
</evidence>
<dbReference type="KEGG" id="vzi:G5S32_17945"/>
<protein>
    <submittedName>
        <fullName evidence="1">Uncharacterized protein</fullName>
    </submittedName>
</protein>
<reference evidence="1 2" key="1">
    <citation type="submission" date="2020-02" db="EMBL/GenBank/DDBJ databases">
        <title>A complete genome of a marine bacterium Vibrio sp. ZWAL4003 isolated from the mangrove sediment with the ability to degrade polysaccharides.</title>
        <authorList>
            <person name="Wu J."/>
            <person name="Qu W."/>
            <person name="Zeng R."/>
        </authorList>
    </citation>
    <scope>NUCLEOTIDE SEQUENCE [LARGE SCALE GENOMIC DNA]</scope>
    <source>
        <strain evidence="1 2">ZWAL4003</strain>
    </source>
</reference>
<keyword evidence="2" id="KW-1185">Reference proteome</keyword>
<accession>A0A6G7CP83</accession>
<evidence type="ECO:0000313" key="2">
    <source>
        <dbReference type="Proteomes" id="UP000503003"/>
    </source>
</evidence>
<proteinExistence type="predicted"/>
<name>A0A6G7CP83_9VIBR</name>
<gene>
    <name evidence="1" type="ORF">G5S32_17945</name>
</gene>
<organism evidence="1 2">
    <name type="scientific">Vibrio ziniensis</name>
    <dbReference type="NCBI Taxonomy" id="2711221"/>
    <lineage>
        <taxon>Bacteria</taxon>
        <taxon>Pseudomonadati</taxon>
        <taxon>Pseudomonadota</taxon>
        <taxon>Gammaproteobacteria</taxon>
        <taxon>Vibrionales</taxon>
        <taxon>Vibrionaceae</taxon>
        <taxon>Vibrio</taxon>
    </lineage>
</organism>
<dbReference type="AlphaFoldDB" id="A0A6G7CP83"/>
<sequence>MKLETANFILDKMQETRSIYDEILRVTRDNENDKDQKKVTDRIATVVISSFNELCLPIYEEYPELKMKKLTKE</sequence>
<dbReference type="RefSeq" id="WP_165313529.1">
    <property type="nucleotide sequence ID" value="NZ_CP049332.1"/>
</dbReference>